<evidence type="ECO:0000313" key="1">
    <source>
        <dbReference type="EMBL" id="KAF9495662.1"/>
    </source>
</evidence>
<gene>
    <name evidence="1" type="ORF">BDN71DRAFT_1506597</name>
</gene>
<proteinExistence type="predicted"/>
<dbReference type="PANTHER" id="PTHR10622:SF10">
    <property type="entry name" value="HET DOMAIN-CONTAINING PROTEIN"/>
    <property type="match status" value="1"/>
</dbReference>
<keyword evidence="2" id="KW-1185">Reference proteome</keyword>
<sequence>MSLYHIKDKVLVSRNQLVDRTTLPLEERIKHRAGSNDIRNIDSLAKNRSKYLGGRIRADSDKVKKKKGFGRFDRFRSQAGKGEYRCLYVWADTACIDKRSSTDPDEAIRSVYNWYRNA</sequence>
<dbReference type="AlphaFoldDB" id="A0A9P5ZY77"/>
<name>A0A9P5ZY77_PLEER</name>
<organism evidence="1 2">
    <name type="scientific">Pleurotus eryngii</name>
    <name type="common">Boletus of the steppes</name>
    <dbReference type="NCBI Taxonomy" id="5323"/>
    <lineage>
        <taxon>Eukaryota</taxon>
        <taxon>Fungi</taxon>
        <taxon>Dikarya</taxon>
        <taxon>Basidiomycota</taxon>
        <taxon>Agaricomycotina</taxon>
        <taxon>Agaricomycetes</taxon>
        <taxon>Agaricomycetidae</taxon>
        <taxon>Agaricales</taxon>
        <taxon>Pleurotineae</taxon>
        <taxon>Pleurotaceae</taxon>
        <taxon>Pleurotus</taxon>
    </lineage>
</organism>
<comment type="caution">
    <text evidence="1">The sequence shown here is derived from an EMBL/GenBank/DDBJ whole genome shotgun (WGS) entry which is preliminary data.</text>
</comment>
<protein>
    <recommendedName>
        <fullName evidence="3">Heterokaryon incompatibility domain-containing protein</fullName>
    </recommendedName>
</protein>
<reference evidence="1" key="1">
    <citation type="submission" date="2020-11" db="EMBL/GenBank/DDBJ databases">
        <authorList>
            <consortium name="DOE Joint Genome Institute"/>
            <person name="Ahrendt S."/>
            <person name="Riley R."/>
            <person name="Andreopoulos W."/>
            <person name="Labutti K."/>
            <person name="Pangilinan J."/>
            <person name="Ruiz-Duenas F.J."/>
            <person name="Barrasa J.M."/>
            <person name="Sanchez-Garcia M."/>
            <person name="Camarero S."/>
            <person name="Miyauchi S."/>
            <person name="Serrano A."/>
            <person name="Linde D."/>
            <person name="Babiker R."/>
            <person name="Drula E."/>
            <person name="Ayuso-Fernandez I."/>
            <person name="Pacheco R."/>
            <person name="Padilla G."/>
            <person name="Ferreira P."/>
            <person name="Barriuso J."/>
            <person name="Kellner H."/>
            <person name="Castanera R."/>
            <person name="Alfaro M."/>
            <person name="Ramirez L."/>
            <person name="Pisabarro A.G."/>
            <person name="Kuo A."/>
            <person name="Tritt A."/>
            <person name="Lipzen A."/>
            <person name="He G."/>
            <person name="Yan M."/>
            <person name="Ng V."/>
            <person name="Cullen D."/>
            <person name="Martin F."/>
            <person name="Rosso M.-N."/>
            <person name="Henrissat B."/>
            <person name="Hibbett D."/>
            <person name="Martinez A.T."/>
            <person name="Grigoriev I.V."/>
        </authorList>
    </citation>
    <scope>NUCLEOTIDE SEQUENCE</scope>
    <source>
        <strain evidence="1">ATCC 90797</strain>
    </source>
</reference>
<dbReference type="EMBL" id="MU154560">
    <property type="protein sequence ID" value="KAF9495662.1"/>
    <property type="molecule type" value="Genomic_DNA"/>
</dbReference>
<dbReference type="OrthoDB" id="2654851at2759"/>
<accession>A0A9P5ZY77</accession>
<evidence type="ECO:0000313" key="2">
    <source>
        <dbReference type="Proteomes" id="UP000807025"/>
    </source>
</evidence>
<dbReference type="Proteomes" id="UP000807025">
    <property type="component" value="Unassembled WGS sequence"/>
</dbReference>
<dbReference type="PANTHER" id="PTHR10622">
    <property type="entry name" value="HET DOMAIN-CONTAINING PROTEIN"/>
    <property type="match status" value="1"/>
</dbReference>
<evidence type="ECO:0008006" key="3">
    <source>
        <dbReference type="Google" id="ProtNLM"/>
    </source>
</evidence>